<evidence type="ECO:0000256" key="1">
    <source>
        <dbReference type="ARBA" id="ARBA00022448"/>
    </source>
</evidence>
<dbReference type="RefSeq" id="WP_175187310.1">
    <property type="nucleotide sequence ID" value="NZ_JADGIH010000006.1"/>
</dbReference>
<organism evidence="5 6">
    <name type="scientific">Prosthecochloris ethylica</name>
    <dbReference type="NCBI Taxonomy" id="2743976"/>
    <lineage>
        <taxon>Bacteria</taxon>
        <taxon>Pseudomonadati</taxon>
        <taxon>Chlorobiota</taxon>
        <taxon>Chlorobiia</taxon>
        <taxon>Chlorobiales</taxon>
        <taxon>Chlorobiaceae</taxon>
        <taxon>Prosthecochloris</taxon>
    </lineage>
</organism>
<gene>
    <name evidence="5" type="ORF">INT08_10135</name>
</gene>
<evidence type="ECO:0000313" key="6">
    <source>
        <dbReference type="Proteomes" id="UP000619838"/>
    </source>
</evidence>
<dbReference type="InterPro" id="IPR003593">
    <property type="entry name" value="AAA+_ATPase"/>
</dbReference>
<keyword evidence="3 5" id="KW-0067">ATP-binding</keyword>
<keyword evidence="1" id="KW-0813">Transport</keyword>
<dbReference type="InterPro" id="IPR003439">
    <property type="entry name" value="ABC_transporter-like_ATP-bd"/>
</dbReference>
<feature type="domain" description="ABC transporter" evidence="4">
    <location>
        <begin position="1"/>
        <end position="235"/>
    </location>
</feature>
<dbReference type="PANTHER" id="PTHR42781:SF4">
    <property type="entry name" value="SPERMIDINE_PUTRESCINE IMPORT ATP-BINDING PROTEIN POTA"/>
    <property type="match status" value="1"/>
</dbReference>
<sequence length="301" mass="33655">MLVVNVRKQLFGAEGDFSLTTDLEIPKGGITAVAGPSGSGKTTFLRILAGLTSPEEGFLQVDGRVWFQGRDGRRPRINLKPQQRRAGFVFQGYALFPHMSVMQNLLYAANDRDMAEKLMEMTGLGNLRDVKPAQLSGGQKQRVALARSLMQQPELLLLDEPLSALDETMKSVLQDELLKIHRELGITILIVTHDSSEIFKLCDRVLLFEKGRVVADKTPRELFVERATTQKFAFKGEILELKSFDAIHTAVVAIGNNLVEVVIDSHERGSLRIGDKVVIGTKAFNPTIRRFEHHDFDFSRL</sequence>
<reference evidence="5 6" key="1">
    <citation type="journal article" date="2020" name="Microorganisms">
        <title>Simultaneous Genome Sequencing of Prosthecochloris ethylica and Desulfuromonas acetoxidans within a Syntrophic Mixture Reveals Unique Pili and Protein Interactions.</title>
        <authorList>
            <person name="Kyndt J.A."/>
            <person name="Van Beeumen J.J."/>
            <person name="Meyer T.E."/>
        </authorList>
    </citation>
    <scope>NUCLEOTIDE SEQUENCE [LARGE SCALE GENOMIC DNA]</scope>
    <source>
        <strain evidence="5 6">N3</strain>
    </source>
</reference>
<evidence type="ECO:0000256" key="2">
    <source>
        <dbReference type="ARBA" id="ARBA00022741"/>
    </source>
</evidence>
<protein>
    <submittedName>
        <fullName evidence="5">ATP-binding cassette domain-containing protein</fullName>
    </submittedName>
</protein>
<evidence type="ECO:0000259" key="4">
    <source>
        <dbReference type="PROSITE" id="PS50893"/>
    </source>
</evidence>
<accession>A0ABR9XUZ0</accession>
<dbReference type="Gene3D" id="3.40.50.300">
    <property type="entry name" value="P-loop containing nucleotide triphosphate hydrolases"/>
    <property type="match status" value="1"/>
</dbReference>
<dbReference type="InterPro" id="IPR050093">
    <property type="entry name" value="ABC_SmlMolc_Importer"/>
</dbReference>
<proteinExistence type="predicted"/>
<dbReference type="GO" id="GO:0005524">
    <property type="term" value="F:ATP binding"/>
    <property type="evidence" value="ECO:0007669"/>
    <property type="project" value="UniProtKB-KW"/>
</dbReference>
<evidence type="ECO:0000313" key="5">
    <source>
        <dbReference type="EMBL" id="MBF0637526.1"/>
    </source>
</evidence>
<keyword evidence="6" id="KW-1185">Reference proteome</keyword>
<dbReference type="InterPro" id="IPR027417">
    <property type="entry name" value="P-loop_NTPase"/>
</dbReference>
<dbReference type="PROSITE" id="PS00211">
    <property type="entry name" value="ABC_TRANSPORTER_1"/>
    <property type="match status" value="1"/>
</dbReference>
<dbReference type="PROSITE" id="PS50893">
    <property type="entry name" value="ABC_TRANSPORTER_2"/>
    <property type="match status" value="1"/>
</dbReference>
<dbReference type="PANTHER" id="PTHR42781">
    <property type="entry name" value="SPERMIDINE/PUTRESCINE IMPORT ATP-BINDING PROTEIN POTA"/>
    <property type="match status" value="1"/>
</dbReference>
<name>A0ABR9XUZ0_9CHLB</name>
<keyword evidence="2" id="KW-0547">Nucleotide-binding</keyword>
<comment type="caution">
    <text evidence="5">The sequence shown here is derived from an EMBL/GenBank/DDBJ whole genome shotgun (WGS) entry which is preliminary data.</text>
</comment>
<dbReference type="EMBL" id="JADGII010000024">
    <property type="protein sequence ID" value="MBF0637526.1"/>
    <property type="molecule type" value="Genomic_DNA"/>
</dbReference>
<dbReference type="SMART" id="SM00382">
    <property type="entry name" value="AAA"/>
    <property type="match status" value="1"/>
</dbReference>
<dbReference type="Pfam" id="PF00005">
    <property type="entry name" value="ABC_tran"/>
    <property type="match status" value="1"/>
</dbReference>
<dbReference type="Proteomes" id="UP000619838">
    <property type="component" value="Unassembled WGS sequence"/>
</dbReference>
<dbReference type="SUPFAM" id="SSF52540">
    <property type="entry name" value="P-loop containing nucleoside triphosphate hydrolases"/>
    <property type="match status" value="1"/>
</dbReference>
<evidence type="ECO:0000256" key="3">
    <source>
        <dbReference type="ARBA" id="ARBA00022840"/>
    </source>
</evidence>
<dbReference type="InterPro" id="IPR017871">
    <property type="entry name" value="ABC_transporter-like_CS"/>
</dbReference>